<comment type="caution">
    <text evidence="6">The sequence shown here is derived from an EMBL/GenBank/DDBJ whole genome shotgun (WGS) entry which is preliminary data.</text>
</comment>
<proteinExistence type="predicted"/>
<gene>
    <name evidence="6" type="ORF">DRB17_01280</name>
</gene>
<sequence length="488" mass="54900">MMTDREQPEPTAGPLPEEASEDPFKPIASAETAKVNGSTQPGKSPGRRPSHFEPLSDDTLATTFTERYGDDLRYVATWGRWLEWDGRRWQFDNTYRVFDLARAVCRSARELATTPNETKTVTSAKTVAAVERLARADRKHAATVDVWDSDPWLLNTPGGVVDLRTGEMRDHRRDDHMTKMAAVTPGGDCPTWRKFLNTVTAGDSQLQDYLRRVVGYSLTGSTREHALFFKHGRGANGKSVFLSTVSGIVGDYHVTAPMETFTASHNERHPTELAALRGARMVTAVETEEGRRWAESRIKALTGGDAISARFMRQDFFTFLPQFKLLIAGNHKPQLRNVDDAMRRRFHLVPFTVTIPPDERDDQLTDKLKREWPGILAWAIEGAVEWGMMGLQPPEAVRAATDDYMEAEDALAQWLEDRCHIAPDASALSSALYADWKQWAEAAGEYPGSAKRFAQRLLDRGFERKHTRAGKMFYGLRPEPRDTSEGML</sequence>
<feature type="region of interest" description="Disordered" evidence="4">
    <location>
        <begin position="1"/>
        <end position="58"/>
    </location>
</feature>
<evidence type="ECO:0000256" key="1">
    <source>
        <dbReference type="ARBA" id="ARBA00022741"/>
    </source>
</evidence>
<dbReference type="PANTHER" id="PTHR35372:SF2">
    <property type="entry name" value="SF3 HELICASE DOMAIN-CONTAINING PROTEIN"/>
    <property type="match status" value="1"/>
</dbReference>
<dbReference type="EMBL" id="QPMH01000001">
    <property type="protein sequence ID" value="RDD63828.1"/>
    <property type="molecule type" value="Genomic_DNA"/>
</dbReference>
<dbReference type="Gene3D" id="3.40.50.300">
    <property type="entry name" value="P-loop containing nucleotide triphosphate hydrolases"/>
    <property type="match status" value="1"/>
</dbReference>
<dbReference type="GO" id="GO:0005524">
    <property type="term" value="F:ATP binding"/>
    <property type="evidence" value="ECO:0007669"/>
    <property type="project" value="UniProtKB-KW"/>
</dbReference>
<keyword evidence="1" id="KW-0547">Nucleotide-binding</keyword>
<dbReference type="InterPro" id="IPR027417">
    <property type="entry name" value="P-loop_NTPase"/>
</dbReference>
<evidence type="ECO:0000256" key="2">
    <source>
        <dbReference type="ARBA" id="ARBA00022801"/>
    </source>
</evidence>
<evidence type="ECO:0000259" key="5">
    <source>
        <dbReference type="PROSITE" id="PS51206"/>
    </source>
</evidence>
<feature type="domain" description="SF3 helicase" evidence="5">
    <location>
        <begin position="205"/>
        <end position="364"/>
    </location>
</feature>
<dbReference type="InterPro" id="IPR051620">
    <property type="entry name" value="ORF904-like_C"/>
</dbReference>
<dbReference type="RefSeq" id="WP_114580341.1">
    <property type="nucleotide sequence ID" value="NZ_QPMH01000001.1"/>
</dbReference>
<dbReference type="InterPro" id="IPR045455">
    <property type="entry name" value="NrS-1_pol-like_helicase"/>
</dbReference>
<dbReference type="InterPro" id="IPR014818">
    <property type="entry name" value="Phage/plasmid_primase_P4_C"/>
</dbReference>
<evidence type="ECO:0000313" key="6">
    <source>
        <dbReference type="EMBL" id="RDD63828.1"/>
    </source>
</evidence>
<evidence type="ECO:0000256" key="4">
    <source>
        <dbReference type="SAM" id="MobiDB-lite"/>
    </source>
</evidence>
<dbReference type="InterPro" id="IPR014015">
    <property type="entry name" value="Helicase_SF3_DNA-vir"/>
</dbReference>
<protein>
    <recommendedName>
        <fullName evidence="5">SF3 helicase domain-containing protein</fullName>
    </recommendedName>
</protein>
<evidence type="ECO:0000313" key="7">
    <source>
        <dbReference type="Proteomes" id="UP000253941"/>
    </source>
</evidence>
<dbReference type="NCBIfam" id="TIGR01613">
    <property type="entry name" value="primase_Cterm"/>
    <property type="match status" value="1"/>
</dbReference>
<dbReference type="GO" id="GO:0016787">
    <property type="term" value="F:hydrolase activity"/>
    <property type="evidence" value="ECO:0007669"/>
    <property type="project" value="UniProtKB-KW"/>
</dbReference>
<dbReference type="AlphaFoldDB" id="A0A369TEY4"/>
<evidence type="ECO:0000256" key="3">
    <source>
        <dbReference type="ARBA" id="ARBA00022840"/>
    </source>
</evidence>
<dbReference type="Proteomes" id="UP000253941">
    <property type="component" value="Unassembled WGS sequence"/>
</dbReference>
<reference evidence="6 7" key="1">
    <citation type="submission" date="2018-07" db="EMBL/GenBank/DDBJ databases">
        <title>Venubactetium sediminum gen. nov., sp. nov., isolated from a marine solar saltern.</title>
        <authorList>
            <person name="Wang S."/>
        </authorList>
    </citation>
    <scope>NUCLEOTIDE SEQUENCE [LARGE SCALE GENOMIC DNA]</scope>
    <source>
        <strain evidence="6 7">WD2A32</strain>
    </source>
</reference>
<organism evidence="6 7">
    <name type="scientific">Ferruginivarius sediminum</name>
    <dbReference type="NCBI Taxonomy" id="2661937"/>
    <lineage>
        <taxon>Bacteria</taxon>
        <taxon>Pseudomonadati</taxon>
        <taxon>Pseudomonadota</taxon>
        <taxon>Alphaproteobacteria</taxon>
        <taxon>Rhodospirillales</taxon>
        <taxon>Rhodospirillaceae</taxon>
        <taxon>Ferruginivarius</taxon>
    </lineage>
</organism>
<accession>A0A369TEY4</accession>
<dbReference type="Pfam" id="PF08706">
    <property type="entry name" value="D5_N"/>
    <property type="match status" value="1"/>
</dbReference>
<dbReference type="SMART" id="SM00885">
    <property type="entry name" value="D5_N"/>
    <property type="match status" value="1"/>
</dbReference>
<keyword evidence="3" id="KW-0067">ATP-binding</keyword>
<keyword evidence="2" id="KW-0378">Hydrolase</keyword>
<dbReference type="InterPro" id="IPR006500">
    <property type="entry name" value="Helicase_put_C_phage/plasmid"/>
</dbReference>
<name>A0A369TEY4_9PROT</name>
<dbReference type="Pfam" id="PF19263">
    <property type="entry name" value="DUF5906"/>
    <property type="match status" value="1"/>
</dbReference>
<dbReference type="PROSITE" id="PS51206">
    <property type="entry name" value="SF3_HELICASE_1"/>
    <property type="match status" value="1"/>
</dbReference>
<keyword evidence="7" id="KW-1185">Reference proteome</keyword>
<dbReference type="PANTHER" id="PTHR35372">
    <property type="entry name" value="ATP BINDING PROTEIN-RELATED"/>
    <property type="match status" value="1"/>
</dbReference>